<feature type="region of interest" description="Disordered" evidence="4">
    <location>
        <begin position="134"/>
        <end position="157"/>
    </location>
</feature>
<dbReference type="InterPro" id="IPR041033">
    <property type="entry name" value="SpaA_PFL_dom_1"/>
</dbReference>
<feature type="domain" description="SpaA-like prealbumin fold" evidence="7">
    <location>
        <begin position="781"/>
        <end position="846"/>
    </location>
</feature>
<dbReference type="InterPro" id="IPR013783">
    <property type="entry name" value="Ig-like_fold"/>
</dbReference>
<evidence type="ECO:0000256" key="6">
    <source>
        <dbReference type="SAM" id="SignalP"/>
    </source>
</evidence>
<dbReference type="InterPro" id="IPR046751">
    <property type="entry name" value="TED_2"/>
</dbReference>
<dbReference type="PATRIC" id="fig|1702221.3.peg.620"/>
<dbReference type="RefSeq" id="WP_067555356.1">
    <property type="nucleotide sequence ID" value="NZ_CAQOBB010000012.1"/>
</dbReference>
<gene>
    <name evidence="9" type="ORF">AALO17_06440</name>
    <name evidence="10" type="ORF">BO223_11485</name>
</gene>
<dbReference type="EMBL" id="CP011391">
    <property type="protein sequence ID" value="AMK53778.1"/>
    <property type="molecule type" value="Genomic_DNA"/>
</dbReference>
<comment type="similarity">
    <text evidence="1">Belongs to the serine-aspartate repeat-containing protein (SDr) family.</text>
</comment>
<evidence type="ECO:0000313" key="11">
    <source>
        <dbReference type="Proteomes" id="UP000069771"/>
    </source>
</evidence>
<sequence>MRRFRKFSAFALASVMGLGAVASESFAVNAAGEESPQLTIEVEGPGTVSVDYDDVSRTITAAKTFEEHLAAGTVLDINATADVNAEVASVKIDGKNHELFSAGPHYQFDWKVPEGDSVISVEFANIANIQEGTASKERTATPETEETAQVTSGSPVEEEDAVMETVTQSKLERQFQLTPEEEKAITQYQKGDYTSALELRKKKVEEYDLQEVVDSDYFLTEEFLQNYGIYGTSWNGMLILDPNVRLDYESEPYINMQRSAGGTVTNLTIHYWYYGGGGYMDGGTWDIATPNHGSQLAFCANGMQSPPPAGTTFGTPVKQNNENLRKALYYGYNGPQNKLTNYSKEQQVIFTNDLVSMANTGTCISANIGGGWIWRDYVSSIWNQLQSWPSPPSDFVAYIAPTSGSGMNWQGITTPYQPLAYGVYEEQKGHLSLQKQSSNTTITDGNNCYDFTGTEYTVYDKNKKAVGKLTIPDNSKDNWSNIIELPFGDYTYKETTAGKGYALDPTEYKVTIGPAETHPAGYVNMHHVYAKDNPQSDPIEILLQKVDSQTDQGKPQGSATLEGAEFTVKFFAGINPNIDGTATRTWVIRTDSDGFTYLDDAHKVSGDAFYKNSKGIVVLPLGTVTIQETKAPQGYYINNERFVRTITASGQAEDVKTYNAPKVPDVVNELILTKVQIGTTVPVGGTIYTHTKPDGSTEDLTTDENGQIKLVGLALGEHKILEKTASAGYVENPHEVVFKVTETGITMITDLTDKNMEWSAGKNRSPEYGLKVNEEVKEYDLKLIKINEHDKILPGAEFTIYEDEDCTKAIETLTTNETGVLVFEKLEDRKTYYFTETKAPAGYRIPVDKNGDAHVYELRAEATPAEGTFNFYVDGVKYTVANIDGSIHLEDGNGTTIIAITVINYTSGKLPETGSNWTIKLIGAAIIFGIFGYVFSKNRKCKTTI</sequence>
<feature type="chain" id="PRO_5010061016" description="Gram-positive cocci surface proteins LPxTG domain-containing protein" evidence="6">
    <location>
        <begin position="28"/>
        <end position="945"/>
    </location>
</feature>
<evidence type="ECO:0000256" key="3">
    <source>
        <dbReference type="ARBA" id="ARBA00022729"/>
    </source>
</evidence>
<dbReference type="Pfam" id="PF20610">
    <property type="entry name" value="TED_2"/>
    <property type="match status" value="1"/>
</dbReference>
<dbReference type="PANTHER" id="PTHR36108">
    <property type="entry name" value="COLOSSIN-B-RELATED"/>
    <property type="match status" value="1"/>
</dbReference>
<dbReference type="Proteomes" id="UP000069771">
    <property type="component" value="Chromosome"/>
</dbReference>
<feature type="signal peptide" evidence="6">
    <location>
        <begin position="1"/>
        <end position="27"/>
    </location>
</feature>
<evidence type="ECO:0000256" key="1">
    <source>
        <dbReference type="ARBA" id="ARBA00007257"/>
    </source>
</evidence>
<evidence type="ECO:0000256" key="2">
    <source>
        <dbReference type="ARBA" id="ARBA00022525"/>
    </source>
</evidence>
<dbReference type="Gene3D" id="2.60.40.10">
    <property type="entry name" value="Immunoglobulins"/>
    <property type="match status" value="4"/>
</dbReference>
<dbReference type="AlphaFoldDB" id="A0A140DT01"/>
<dbReference type="Proteomes" id="UP000186758">
    <property type="component" value="Unassembled WGS sequence"/>
</dbReference>
<accession>A0A140DT01</accession>
<evidence type="ECO:0000259" key="7">
    <source>
        <dbReference type="Pfam" id="PF17802"/>
    </source>
</evidence>
<evidence type="ECO:0000313" key="10">
    <source>
        <dbReference type="EMBL" id="OLU43586.1"/>
    </source>
</evidence>
<evidence type="ECO:0000313" key="12">
    <source>
        <dbReference type="Proteomes" id="UP000186758"/>
    </source>
</evidence>
<feature type="domain" description="Thioester" evidence="8">
    <location>
        <begin position="275"/>
        <end position="392"/>
    </location>
</feature>
<feature type="domain" description="SpaA-like prealbumin fold" evidence="7">
    <location>
        <begin position="669"/>
        <end position="754"/>
    </location>
</feature>
<evidence type="ECO:0000259" key="8">
    <source>
        <dbReference type="Pfam" id="PF20610"/>
    </source>
</evidence>
<keyword evidence="11" id="KW-1185">Reference proteome</keyword>
<evidence type="ECO:0000313" key="9">
    <source>
        <dbReference type="EMBL" id="AMK53778.1"/>
    </source>
</evidence>
<keyword evidence="3 6" id="KW-0732">Signal</keyword>
<feature type="domain" description="SpaA-like prealbumin fold" evidence="7">
    <location>
        <begin position="557"/>
        <end position="659"/>
    </location>
</feature>
<dbReference type="GeneID" id="78477466"/>
<dbReference type="OrthoDB" id="1769694at2"/>
<dbReference type="EMBL" id="MPJZ01000098">
    <property type="protein sequence ID" value="OLU43586.1"/>
    <property type="molecule type" value="Genomic_DNA"/>
</dbReference>
<feature type="transmembrane region" description="Helical" evidence="5">
    <location>
        <begin position="917"/>
        <end position="935"/>
    </location>
</feature>
<name>A0A140DT01_9FIRM</name>
<evidence type="ECO:0000256" key="5">
    <source>
        <dbReference type="SAM" id="Phobius"/>
    </source>
</evidence>
<reference evidence="9 11" key="1">
    <citation type="journal article" date="2016" name="Gut Pathog.">
        <title>Whole genome sequencing of "Faecalibaculum rodentium" ALO17, isolated from C57BL/6J laboratory mouse feces.</title>
        <authorList>
            <person name="Lim S."/>
            <person name="Chang D.H."/>
            <person name="Ahn S."/>
            <person name="Kim B.C."/>
        </authorList>
    </citation>
    <scope>NUCLEOTIDE SEQUENCE [LARGE SCALE GENOMIC DNA]</scope>
    <source>
        <strain evidence="9 11">Alo17</strain>
    </source>
</reference>
<evidence type="ECO:0000256" key="4">
    <source>
        <dbReference type="SAM" id="MobiDB-lite"/>
    </source>
</evidence>
<dbReference type="STRING" id="1702221.AALO17_06440"/>
<dbReference type="KEGG" id="fro:AALO17_06440"/>
<dbReference type="PANTHER" id="PTHR36108:SF13">
    <property type="entry name" value="COLOSSIN-B-RELATED"/>
    <property type="match status" value="1"/>
</dbReference>
<keyword evidence="5" id="KW-1133">Transmembrane helix</keyword>
<organism evidence="9 11">
    <name type="scientific">Faecalibaculum rodentium</name>
    <dbReference type="NCBI Taxonomy" id="1702221"/>
    <lineage>
        <taxon>Bacteria</taxon>
        <taxon>Bacillati</taxon>
        <taxon>Bacillota</taxon>
        <taxon>Erysipelotrichia</taxon>
        <taxon>Erysipelotrichales</taxon>
        <taxon>Erysipelotrichaceae</taxon>
        <taxon>Faecalibaculum</taxon>
    </lineage>
</organism>
<keyword evidence="5" id="KW-0812">Transmembrane</keyword>
<protein>
    <recommendedName>
        <fullName evidence="13">Gram-positive cocci surface proteins LPxTG domain-containing protein</fullName>
    </recommendedName>
</protein>
<keyword evidence="5" id="KW-0472">Membrane</keyword>
<reference evidence="10 12" key="2">
    <citation type="submission" date="2016-11" db="EMBL/GenBank/DDBJ databases">
        <title>Description of two novel members of the family Erysipelotrichaceae: Ileibacterium lipovorans gen. nov., sp. nov. and Dubosiella newyorkensis, gen. nov., sp. nov.</title>
        <authorList>
            <person name="Cox L.M."/>
            <person name="Sohn J."/>
            <person name="Tyrrell K.L."/>
            <person name="Citron D.M."/>
            <person name="Lawson P.A."/>
            <person name="Patel N.B."/>
            <person name="Iizumi T."/>
            <person name="Perez-Perez G.I."/>
            <person name="Goldstein E.J."/>
            <person name="Blaser M.J."/>
        </authorList>
    </citation>
    <scope>NUCLEOTIDE SEQUENCE [LARGE SCALE GENOMIC DNA]</scope>
    <source>
        <strain evidence="10 12">NYU-BL-K8</strain>
    </source>
</reference>
<keyword evidence="2" id="KW-0964">Secreted</keyword>
<proteinExistence type="inferred from homology"/>
<evidence type="ECO:0008006" key="13">
    <source>
        <dbReference type="Google" id="ProtNLM"/>
    </source>
</evidence>
<feature type="domain" description="SpaA-like prealbumin fold" evidence="7">
    <location>
        <begin position="444"/>
        <end position="513"/>
    </location>
</feature>
<dbReference type="Pfam" id="PF17802">
    <property type="entry name" value="SpaA"/>
    <property type="match status" value="4"/>
</dbReference>